<feature type="domain" description="ABC transporter" evidence="11">
    <location>
        <begin position="673"/>
        <end position="885"/>
    </location>
</feature>
<dbReference type="Pfam" id="PF12698">
    <property type="entry name" value="ABC2_membrane_3"/>
    <property type="match status" value="3"/>
</dbReference>
<dbReference type="FunFam" id="3.40.50.300:FF:000298">
    <property type="entry name" value="ATP-binding cassette sub-family A member 12"/>
    <property type="match status" value="1"/>
</dbReference>
<dbReference type="InterPro" id="IPR003439">
    <property type="entry name" value="ABC_transporter-like_ATP-bd"/>
</dbReference>
<dbReference type="GO" id="GO:0005319">
    <property type="term" value="F:lipid transporter activity"/>
    <property type="evidence" value="ECO:0007669"/>
    <property type="project" value="TreeGrafter"/>
</dbReference>
<dbReference type="Gene3D" id="3.40.50.300">
    <property type="entry name" value="P-loop containing nucleotide triphosphate hydrolases"/>
    <property type="match status" value="4"/>
</dbReference>
<feature type="transmembrane region" description="Helical" evidence="10">
    <location>
        <begin position="1352"/>
        <end position="1381"/>
    </location>
</feature>
<proteinExistence type="predicted"/>
<dbReference type="InterPro" id="IPR017871">
    <property type="entry name" value="ABC_transporter-like_CS"/>
</dbReference>
<dbReference type="InterPro" id="IPR003593">
    <property type="entry name" value="AAA+_ATPase"/>
</dbReference>
<evidence type="ECO:0000256" key="2">
    <source>
        <dbReference type="ARBA" id="ARBA00022448"/>
    </source>
</evidence>
<protein>
    <submittedName>
        <fullName evidence="12">ATP-binding cassette sub-family A member 3 like protein</fullName>
    </submittedName>
</protein>
<feature type="domain" description="ABC transporter" evidence="11">
    <location>
        <begin position="1482"/>
        <end position="1711"/>
    </location>
</feature>
<evidence type="ECO:0000256" key="6">
    <source>
        <dbReference type="ARBA" id="ARBA00022840"/>
    </source>
</evidence>
<evidence type="ECO:0000256" key="7">
    <source>
        <dbReference type="ARBA" id="ARBA00022989"/>
    </source>
</evidence>
<dbReference type="PANTHER" id="PTHR19229:SF250">
    <property type="entry name" value="ABC TRANSPORTER DOMAIN-CONTAINING PROTEIN-RELATED"/>
    <property type="match status" value="1"/>
</dbReference>
<feature type="transmembrane region" description="Helical" evidence="10">
    <location>
        <begin position="2015"/>
        <end position="2038"/>
    </location>
</feature>
<evidence type="ECO:0000313" key="12">
    <source>
        <dbReference type="EMBL" id="KAF8767186.1"/>
    </source>
</evidence>
<evidence type="ECO:0000256" key="9">
    <source>
        <dbReference type="SAM" id="MobiDB-lite"/>
    </source>
</evidence>
<dbReference type="PROSITE" id="PS00211">
    <property type="entry name" value="ABC_TRANSPORTER_1"/>
    <property type="match status" value="3"/>
</dbReference>
<dbReference type="PANTHER" id="PTHR19229">
    <property type="entry name" value="ATP-BINDING CASSETTE TRANSPORTER SUBFAMILY A ABCA"/>
    <property type="match status" value="1"/>
</dbReference>
<dbReference type="InterPro" id="IPR003959">
    <property type="entry name" value="ATPase_AAA_core"/>
</dbReference>
<feature type="region of interest" description="Disordered" evidence="9">
    <location>
        <begin position="1"/>
        <end position="20"/>
    </location>
</feature>
<dbReference type="SUPFAM" id="SSF52540">
    <property type="entry name" value="P-loop containing nucleoside triphosphate hydrolases"/>
    <property type="match status" value="4"/>
</dbReference>
<comment type="subcellular location">
    <subcellularLocation>
        <location evidence="1">Membrane</location>
        <topology evidence="1">Multi-pass membrane protein</topology>
    </subcellularLocation>
</comment>
<feature type="transmembrane region" description="Helical" evidence="10">
    <location>
        <begin position="171"/>
        <end position="192"/>
    </location>
</feature>
<evidence type="ECO:0000313" key="13">
    <source>
        <dbReference type="Proteomes" id="UP000807504"/>
    </source>
</evidence>
<keyword evidence="6 12" id="KW-0067">ATP-binding</keyword>
<dbReference type="InterPro" id="IPR013525">
    <property type="entry name" value="ABC2_TM"/>
</dbReference>
<evidence type="ECO:0000256" key="10">
    <source>
        <dbReference type="SAM" id="Phobius"/>
    </source>
</evidence>
<comment type="caution">
    <text evidence="12">The sequence shown here is derived from an EMBL/GenBank/DDBJ whole genome shotgun (WGS) entry which is preliminary data.</text>
</comment>
<dbReference type="GO" id="GO:0016887">
    <property type="term" value="F:ATP hydrolysis activity"/>
    <property type="evidence" value="ECO:0007669"/>
    <property type="project" value="InterPro"/>
</dbReference>
<evidence type="ECO:0000256" key="3">
    <source>
        <dbReference type="ARBA" id="ARBA00022692"/>
    </source>
</evidence>
<reference evidence="12" key="2">
    <citation type="submission" date="2020-06" db="EMBL/GenBank/DDBJ databases">
        <authorList>
            <person name="Sheffer M."/>
        </authorList>
    </citation>
    <scope>NUCLEOTIDE SEQUENCE</scope>
</reference>
<dbReference type="Proteomes" id="UP000807504">
    <property type="component" value="Unassembled WGS sequence"/>
</dbReference>
<feature type="transmembrane region" description="Helical" evidence="10">
    <location>
        <begin position="2105"/>
        <end position="2126"/>
    </location>
</feature>
<evidence type="ECO:0000256" key="1">
    <source>
        <dbReference type="ARBA" id="ARBA00004141"/>
    </source>
</evidence>
<feature type="transmembrane region" description="Helical" evidence="10">
    <location>
        <begin position="1322"/>
        <end position="1346"/>
    </location>
</feature>
<feature type="transmembrane region" description="Helical" evidence="10">
    <location>
        <begin position="1845"/>
        <end position="1866"/>
    </location>
</feature>
<keyword evidence="8 10" id="KW-0472">Membrane</keyword>
<feature type="transmembrane region" description="Helical" evidence="10">
    <location>
        <begin position="361"/>
        <end position="383"/>
    </location>
</feature>
<dbReference type="PROSITE" id="PS50893">
    <property type="entry name" value="ABC_TRANSPORTER_2"/>
    <property type="match status" value="4"/>
</dbReference>
<feature type="transmembrane region" description="Helical" evidence="10">
    <location>
        <begin position="1213"/>
        <end position="1234"/>
    </location>
</feature>
<feature type="transmembrane region" description="Helical" evidence="10">
    <location>
        <begin position="317"/>
        <end position="341"/>
    </location>
</feature>
<dbReference type="Pfam" id="PF23321">
    <property type="entry name" value="R1_ABCA1"/>
    <property type="match status" value="2"/>
</dbReference>
<dbReference type="Pfam" id="PF00005">
    <property type="entry name" value="ABC_tran"/>
    <property type="match status" value="3"/>
</dbReference>
<feature type="transmembrane region" description="Helical" evidence="10">
    <location>
        <begin position="252"/>
        <end position="277"/>
    </location>
</feature>
<accession>A0A8T0E7B8</accession>
<evidence type="ECO:0000256" key="5">
    <source>
        <dbReference type="ARBA" id="ARBA00022741"/>
    </source>
</evidence>
<keyword evidence="7 10" id="KW-1133">Transmembrane helix</keyword>
<feature type="domain" description="ABC transporter" evidence="11">
    <location>
        <begin position="440"/>
        <end position="673"/>
    </location>
</feature>
<feature type="transmembrane region" description="Helical" evidence="10">
    <location>
        <begin position="283"/>
        <end position="305"/>
    </location>
</feature>
<feature type="transmembrane region" description="Helical" evidence="10">
    <location>
        <begin position="212"/>
        <end position="236"/>
    </location>
</feature>
<feature type="transmembrane region" description="Helical" evidence="10">
    <location>
        <begin position="2166"/>
        <end position="2191"/>
    </location>
</feature>
<feature type="transmembrane region" description="Helical" evidence="10">
    <location>
        <begin position="2074"/>
        <end position="2093"/>
    </location>
</feature>
<feature type="domain" description="ABC transporter" evidence="11">
    <location>
        <begin position="2326"/>
        <end position="2557"/>
    </location>
</feature>
<dbReference type="Pfam" id="PF13304">
    <property type="entry name" value="AAA_21"/>
    <property type="match status" value="1"/>
</dbReference>
<feature type="transmembrane region" description="Helical" evidence="10">
    <location>
        <begin position="1294"/>
        <end position="1315"/>
    </location>
</feature>
<dbReference type="SMART" id="SM00382">
    <property type="entry name" value="AAA"/>
    <property type="match status" value="3"/>
</dbReference>
<dbReference type="GO" id="GO:0016020">
    <property type="term" value="C:membrane"/>
    <property type="evidence" value="ECO:0007669"/>
    <property type="project" value="UniProtKB-SubCell"/>
</dbReference>
<feature type="transmembrane region" description="Helical" evidence="10">
    <location>
        <begin position="2050"/>
        <end position="2068"/>
    </location>
</feature>
<feature type="transmembrane region" description="Helical" evidence="10">
    <location>
        <begin position="1402"/>
        <end position="1425"/>
    </location>
</feature>
<dbReference type="CDD" id="cd03263">
    <property type="entry name" value="ABC_subfamily_A"/>
    <property type="match status" value="3"/>
</dbReference>
<dbReference type="EMBL" id="JABXBU010002230">
    <property type="protein sequence ID" value="KAF8767186.1"/>
    <property type="molecule type" value="Genomic_DNA"/>
</dbReference>
<gene>
    <name evidence="12" type="ORF">HNY73_020174</name>
</gene>
<feature type="transmembrane region" description="Helical" evidence="10">
    <location>
        <begin position="2132"/>
        <end position="2154"/>
    </location>
</feature>
<reference evidence="12" key="1">
    <citation type="journal article" date="2020" name="bioRxiv">
        <title>Chromosome-level reference genome of the European wasp spider Argiope bruennichi: a resource for studies on range expansion and evolutionary adaptation.</title>
        <authorList>
            <person name="Sheffer M.M."/>
            <person name="Hoppe A."/>
            <person name="Krehenwinkel H."/>
            <person name="Uhl G."/>
            <person name="Kuss A.W."/>
            <person name="Jensen L."/>
            <person name="Jensen C."/>
            <person name="Gillespie R.G."/>
            <person name="Hoff K.J."/>
            <person name="Prost S."/>
        </authorList>
    </citation>
    <scope>NUCLEOTIDE SEQUENCE</scope>
</reference>
<dbReference type="GO" id="GO:0140359">
    <property type="term" value="F:ABC-type transporter activity"/>
    <property type="evidence" value="ECO:0007669"/>
    <property type="project" value="InterPro"/>
</dbReference>
<organism evidence="12 13">
    <name type="scientific">Argiope bruennichi</name>
    <name type="common">Wasp spider</name>
    <name type="synonym">Aranea bruennichi</name>
    <dbReference type="NCBI Taxonomy" id="94029"/>
    <lineage>
        <taxon>Eukaryota</taxon>
        <taxon>Metazoa</taxon>
        <taxon>Ecdysozoa</taxon>
        <taxon>Arthropoda</taxon>
        <taxon>Chelicerata</taxon>
        <taxon>Arachnida</taxon>
        <taxon>Araneae</taxon>
        <taxon>Araneomorphae</taxon>
        <taxon>Entelegynae</taxon>
        <taxon>Araneoidea</taxon>
        <taxon>Araneidae</taxon>
        <taxon>Argiope</taxon>
    </lineage>
</organism>
<feature type="transmembrane region" description="Helical" evidence="10">
    <location>
        <begin position="1255"/>
        <end position="1278"/>
    </location>
</feature>
<sequence length="2645" mass="300069">MPASAWNNSQAEPSKAHGSSSMRKFLILDKGFLSKSGKTISRGMDTEEQMESYTLYKKENDNQAAFIGTVLHGFDDKLPAYLDYKIRYSEKNWFFDAFSFETSRKYRMNGPHDKNDYTSSYFIPWQTAVEETFIQRKMEEHKKHFDYKVWMQQFPYPEHKEGQAKFDAKTIASWVICYGHLIFVINIIRRIVEEKSNGSKELLKMMGMTNYTYWTSTFTNYFIIGLINALVIAILYKSPMKNAIVFVKHSNFLILFLFLLLFLISLILFCMVCSIFFNRAVFAIIALLVIYNTSFTTLMSQYFFLNTEDYFALSVGSKLGICLLPTGALLTGFQIIIVYEASAEGVQWNNMDELTLIPDMSMSMTLGMMLVSCVLYIFAIWYLDAVWPWQPGVPKPFYFLFTRSYWCGNKADSEEDLQLLGKPNNSEFFEEDPTNIYAGVVIKNLFKEFRSGLTSKLAVKDVSLNIYQGQITALLGHNGAGKTTTINILTGLYTPTSGTASINGFDILKDTVEARGGFGVCPQHNVLYDTLTVEEHLRMYAAMKGVQWSQLTNEATQVLNILKLADKRHELVKNLSGGMKRKLSLGIAIVGGSKVLFLDEPTSGMDVEARRGVWDALLEIRRDRTVILTTHYMEEADILGDRIAIMADGQIQCCGSPMFLKQKFGTGYHLHVVKDQYFNMQGLVFLLQKYVPDVTVENELEKDISFRLPTATGKEFADMFEELESQKSKLGVISFGITITTMEDVFLNVSNISDVNSKLQSGKLNQNINEQLEDLWTRAPYVNELYGGNKRKLSVAIALIGSPPLILLDEPTAGVDPVSRRKIWSILSQARNNTGAAVLLTTHSMEESEALCNRLAIMVNGRFRCLGSIQQLKSKYGQGYTLIIKVKREDQENIEKIEAIKSHIQTNLQGANLKDDHQGMLQYHIVNPSITLSYLFKFMSEMKTQFELEDYLISDTSLEQIFLTFARAQRVTDIHYKHFVLLQAEPLKAPGSSNLRKFLILLYKGFLLRKRHYIITFFEIVIPVFIASIPVIIESESSNYYKANNMIDGRSTGSYWSNITTYKPFDPLKLRERESFKLEFLYTPSNGLTEKFVNDSIELFLRSSNHRGEITTKGMDSEKEMESYTLYISRRQLAFIGTVFHDFDDKLPEYLDYKIRYREKTWFYEPYSFETFRKYRMNGPHDKNGIVFLCVWMQQFPYPKHKESAANFNSMTIASWVVYYGHLIFILNIVKRVVEEKTNGSKELLKMMGMTNITYWTSTFMNYFIIAFINALVIVILYKSPMKNAIVFVKHSNFMILFIVLLLYLASIILFCMTCSIFFNRAVFAIIAMLIICDVSFSSLMSQYFFLKTEDYFALSVGSKLGICLLPPGALLTAFQIIIVYEASAEGVQWNNIGEFSLIPDMNMSMTLSMMLVSCVLFMFAIWYLDAVWPWQPGVPKPFYFLFTKNYWCGEPSNHEEDIQLTGKDNSSEFFEAEPTDMYPGVVINNLFKEFKSSLAVNDVSLKIYQGQITALLGHNGAGKTTTINILTGLYTPTSGTASINGFDILKETANARGDFGICPQNNVLYDTLTVEEHLRIYAAMKGVQWSQLTNEATQVINILKLADKRHELVKNLSGGMKRKLSLGIAIVGGSKVLFLDEPTSGMDIEARRGVWDVLLEIRRDRTIILTTHYMEEADILGDRIAIMAEGQIQCCGSPLFLKQKFGTGYHLHVVKDQRFNMQGLSYLLQKYVPDVTVENELEKDISFRLLSATGEEFADMFEELESHKDELGVISFGITVTTMEDVFLNVSKISDMKSDPQSNMLNHDINVQVEDVYGDTAKAKLEPRLVNQFMALLMKRFHYAKRHWGLLIAQLIIPFLIMCLCFKILQSAEFKSNMDPLKLDIKSVYGKTDGFYYQEKAELSNFGDKFRNVLESNKITVKKVTEPSQYILNYGTKTLAKYLKTFLVGGSIDKDLNGTINMTAWFNGEPYHAAPMSLLLMHTAILKSISNIGGISLVNAPLPKPASGSEHLSDIIQTLARILAAIFVPLAFSSLSAGFILLPIHERATKAKLLQLMSGVPAAIYWIAMFVWDYLTYFIVCILMIIPYGIFANYVFFGERSEAIGAALLLMFYYGWASIPFIYLLSFGFQGGNSGFAAVIGICVFVGTALGSIGSAVKFAFPGNRFVNLLIWIFRFLPPFSLSTGFANLFAVAYPNAFCESIPKGDLEFNCNPSNLDKSNPLFRCCKEVCGDNCFKLIYPITWDENGCGREIFALAFSGFIYFGILILKETPYWTYFSRGLKKLRGRNTIPIPQFMQQVSVVEDTEILQEEERIRNMIATRPSSGEEALSVLNLSKQFSNFCAVNRLSFGIRQEECFGLLGVNGAGKTTTFRMLTGDCEPTSGNAFIRNSSVLTDLKRFQSYLGYCPQFDALIDRLSGREMLMLFGQLRGLTGLSLLQIVDKLIKMTDLTKHADKQTQFYSGGNKRKLSVAIALIGSPPLILLDEPTAGVDPVSRRKIWSILSQARNNTGAAVLLTTHSMEESEALCNRLAIMVNGRFRCLGSIQQLRSKYGQGYTLIIKVKREDQQNIQKVEAIKSHIQSNLQGANLKDDHQGMLQYHIVNPSITLSYLFKFTSRMKIQFELEDYLISDTSLEQIFLTFARAQRICR</sequence>
<evidence type="ECO:0000256" key="4">
    <source>
        <dbReference type="ARBA" id="ARBA00022737"/>
    </source>
</evidence>
<dbReference type="GO" id="GO:0005524">
    <property type="term" value="F:ATP binding"/>
    <property type="evidence" value="ECO:0007669"/>
    <property type="project" value="UniProtKB-KW"/>
</dbReference>
<evidence type="ECO:0000259" key="11">
    <source>
        <dbReference type="PROSITE" id="PS50893"/>
    </source>
</evidence>
<name>A0A8T0E7B8_ARGBR</name>
<keyword evidence="13" id="KW-1185">Reference proteome</keyword>
<keyword evidence="4" id="KW-0677">Repeat</keyword>
<dbReference type="FunFam" id="3.40.50.300:FF:000933">
    <property type="entry name" value="ABC transporter A family member 7"/>
    <property type="match status" value="1"/>
</dbReference>
<evidence type="ECO:0000256" key="8">
    <source>
        <dbReference type="ARBA" id="ARBA00023136"/>
    </source>
</evidence>
<dbReference type="InterPro" id="IPR027417">
    <property type="entry name" value="P-loop_NTPase"/>
</dbReference>
<dbReference type="InterPro" id="IPR026082">
    <property type="entry name" value="ABCA"/>
</dbReference>
<keyword evidence="3 10" id="KW-0812">Transmembrane</keyword>
<dbReference type="FunFam" id="3.40.50.300:FF:002470">
    <property type="entry name" value="ABC transporter, putative"/>
    <property type="match status" value="1"/>
</dbReference>
<keyword evidence="2" id="KW-0813">Transport</keyword>
<dbReference type="InterPro" id="IPR056264">
    <property type="entry name" value="R2_ABCA1-4-like"/>
</dbReference>
<keyword evidence="5" id="KW-0547">Nucleotide-binding</keyword>